<reference evidence="1" key="2">
    <citation type="journal article" date="2022" name="New Phytol.">
        <title>Evolutionary transition to the ectomycorrhizal habit in the genomes of a hyperdiverse lineage of mushroom-forming fungi.</title>
        <authorList>
            <person name="Looney B."/>
            <person name="Miyauchi S."/>
            <person name="Morin E."/>
            <person name="Drula E."/>
            <person name="Courty P.E."/>
            <person name="Kohler A."/>
            <person name="Kuo A."/>
            <person name="LaButti K."/>
            <person name="Pangilinan J."/>
            <person name="Lipzen A."/>
            <person name="Riley R."/>
            <person name="Andreopoulos W."/>
            <person name="He G."/>
            <person name="Johnson J."/>
            <person name="Nolan M."/>
            <person name="Tritt A."/>
            <person name="Barry K.W."/>
            <person name="Grigoriev I.V."/>
            <person name="Nagy L.G."/>
            <person name="Hibbett D."/>
            <person name="Henrissat B."/>
            <person name="Matheny P.B."/>
            <person name="Labbe J."/>
            <person name="Martin F.M."/>
        </authorList>
    </citation>
    <scope>NUCLEOTIDE SEQUENCE</scope>
    <source>
        <strain evidence="1">EC-137</strain>
    </source>
</reference>
<comment type="caution">
    <text evidence="1">The sequence shown here is derived from an EMBL/GenBank/DDBJ whole genome shotgun (WGS) entry which is preliminary data.</text>
</comment>
<reference evidence="1" key="1">
    <citation type="submission" date="2021-02" db="EMBL/GenBank/DDBJ databases">
        <authorList>
            <consortium name="DOE Joint Genome Institute"/>
            <person name="Ahrendt S."/>
            <person name="Looney B.P."/>
            <person name="Miyauchi S."/>
            <person name="Morin E."/>
            <person name="Drula E."/>
            <person name="Courty P.E."/>
            <person name="Chicoki N."/>
            <person name="Fauchery L."/>
            <person name="Kohler A."/>
            <person name="Kuo A."/>
            <person name="Labutti K."/>
            <person name="Pangilinan J."/>
            <person name="Lipzen A."/>
            <person name="Riley R."/>
            <person name="Andreopoulos W."/>
            <person name="He G."/>
            <person name="Johnson J."/>
            <person name="Barry K.W."/>
            <person name="Grigoriev I.V."/>
            <person name="Nagy L."/>
            <person name="Hibbett D."/>
            <person name="Henrissat B."/>
            <person name="Matheny P.B."/>
            <person name="Labbe J."/>
            <person name="Martin F."/>
        </authorList>
    </citation>
    <scope>NUCLEOTIDE SEQUENCE</scope>
    <source>
        <strain evidence="1">EC-137</strain>
    </source>
</reference>
<evidence type="ECO:0000313" key="2">
    <source>
        <dbReference type="Proteomes" id="UP000814128"/>
    </source>
</evidence>
<keyword evidence="2" id="KW-1185">Reference proteome</keyword>
<accession>A0ACB8QS46</accession>
<dbReference type="Proteomes" id="UP000814128">
    <property type="component" value="Unassembled WGS sequence"/>
</dbReference>
<dbReference type="EMBL" id="MU273505">
    <property type="protein sequence ID" value="KAI0034191.1"/>
    <property type="molecule type" value="Genomic_DNA"/>
</dbReference>
<organism evidence="1 2">
    <name type="scientific">Vararia minispora EC-137</name>
    <dbReference type="NCBI Taxonomy" id="1314806"/>
    <lineage>
        <taxon>Eukaryota</taxon>
        <taxon>Fungi</taxon>
        <taxon>Dikarya</taxon>
        <taxon>Basidiomycota</taxon>
        <taxon>Agaricomycotina</taxon>
        <taxon>Agaricomycetes</taxon>
        <taxon>Russulales</taxon>
        <taxon>Lachnocladiaceae</taxon>
        <taxon>Vararia</taxon>
    </lineage>
</organism>
<name>A0ACB8QS46_9AGAM</name>
<sequence>MQASGQAQYETTAALAETESSTAPLAERVHHNAEVAQDAAKQAAQEAQEHAPHLGAQPASHTTTAANVVSQIPGTAGVAEQAKGAAEHAASVAHEKGPAMTGDPKDVVPHLKARTDAAAEEGKKDVDAAITAGQGYLQQAMDIASGAVASARQYLASTTNALPDEGDTNSATGSSNASSAMETAKQYATRAQNVAQPHIEAAAKAIQSGATSTIQSAQEYLAKSYAPGSVASSVPSKTAPLESGLHTSDEVYSEGSDAKKLGETA</sequence>
<evidence type="ECO:0000313" key="1">
    <source>
        <dbReference type="EMBL" id="KAI0034191.1"/>
    </source>
</evidence>
<protein>
    <submittedName>
        <fullName evidence="1">Uncharacterized protein</fullName>
    </submittedName>
</protein>
<gene>
    <name evidence="1" type="ORF">K488DRAFT_84278</name>
</gene>
<proteinExistence type="predicted"/>